<evidence type="ECO:0000259" key="7">
    <source>
        <dbReference type="SMART" id="SM00803"/>
    </source>
</evidence>
<dbReference type="RefSeq" id="XP_005715531.1">
    <property type="nucleotide sequence ID" value="XM_005715474.1"/>
</dbReference>
<dbReference type="InterPro" id="IPR037796">
    <property type="entry name" value="TAF6"/>
</dbReference>
<dbReference type="FunFam" id="1.25.40.770:FF:000001">
    <property type="entry name" value="Transcription initiation factor TFIID subunit 6"/>
    <property type="match status" value="1"/>
</dbReference>
<dbReference type="PANTHER" id="PTHR10221">
    <property type="entry name" value="TRANSCRIPTION INITIATION FACTOR TFIID SUBUNIT 6"/>
    <property type="match status" value="1"/>
</dbReference>
<dbReference type="SUPFAM" id="SSF47113">
    <property type="entry name" value="Histone-fold"/>
    <property type="match status" value="1"/>
</dbReference>
<evidence type="ECO:0000256" key="6">
    <source>
        <dbReference type="SAM" id="MobiDB-lite"/>
    </source>
</evidence>
<dbReference type="EMBL" id="HG001742">
    <property type="protein sequence ID" value="CDF35712.1"/>
    <property type="molecule type" value="Genomic_DNA"/>
</dbReference>
<reference evidence="9" key="1">
    <citation type="journal article" date="2013" name="Proc. Natl. Acad. Sci. U.S.A.">
        <title>Genome structure and metabolic features in the red seaweed Chondrus crispus shed light on evolution of the Archaeplastida.</title>
        <authorList>
            <person name="Collen J."/>
            <person name="Porcel B."/>
            <person name="Carre W."/>
            <person name="Ball S.G."/>
            <person name="Chaparro C."/>
            <person name="Tonon T."/>
            <person name="Barbeyron T."/>
            <person name="Michel G."/>
            <person name="Noel B."/>
            <person name="Valentin K."/>
            <person name="Elias M."/>
            <person name="Artiguenave F."/>
            <person name="Arun A."/>
            <person name="Aury J.M."/>
            <person name="Barbosa-Neto J.F."/>
            <person name="Bothwell J.H."/>
            <person name="Bouget F.Y."/>
            <person name="Brillet L."/>
            <person name="Cabello-Hurtado F."/>
            <person name="Capella-Gutierrez S."/>
            <person name="Charrier B."/>
            <person name="Cladiere L."/>
            <person name="Cock J.M."/>
            <person name="Coelho S.M."/>
            <person name="Colleoni C."/>
            <person name="Czjzek M."/>
            <person name="Da Silva C."/>
            <person name="Delage L."/>
            <person name="Denoeud F."/>
            <person name="Deschamps P."/>
            <person name="Dittami S.M."/>
            <person name="Gabaldon T."/>
            <person name="Gachon C.M."/>
            <person name="Groisillier A."/>
            <person name="Herve C."/>
            <person name="Jabbari K."/>
            <person name="Katinka M."/>
            <person name="Kloareg B."/>
            <person name="Kowalczyk N."/>
            <person name="Labadie K."/>
            <person name="Leblanc C."/>
            <person name="Lopez P.J."/>
            <person name="McLachlan D.H."/>
            <person name="Meslet-Cladiere L."/>
            <person name="Moustafa A."/>
            <person name="Nehr Z."/>
            <person name="Nyvall Collen P."/>
            <person name="Panaud O."/>
            <person name="Partensky F."/>
            <person name="Poulain J."/>
            <person name="Rensing S.A."/>
            <person name="Rousvoal S."/>
            <person name="Samson G."/>
            <person name="Symeonidi A."/>
            <person name="Weissenbach J."/>
            <person name="Zambounis A."/>
            <person name="Wincker P."/>
            <person name="Boyen C."/>
        </authorList>
    </citation>
    <scope>NUCLEOTIDE SEQUENCE [LARGE SCALE GENOMIC DNA]</scope>
    <source>
        <strain evidence="9">cv. Stackhouse</strain>
    </source>
</reference>
<dbReference type="GO" id="GO:0005669">
    <property type="term" value="C:transcription factor TFIID complex"/>
    <property type="evidence" value="ECO:0007669"/>
    <property type="project" value="InterPro"/>
</dbReference>
<evidence type="ECO:0000256" key="3">
    <source>
        <dbReference type="ARBA" id="ARBA00023015"/>
    </source>
</evidence>
<dbReference type="Gene3D" id="1.25.40.770">
    <property type="entry name" value="TAF6, C-terminal HEAT repeat domain"/>
    <property type="match status" value="1"/>
</dbReference>
<dbReference type="SUPFAM" id="SSF48371">
    <property type="entry name" value="ARM repeat"/>
    <property type="match status" value="1"/>
</dbReference>
<dbReference type="AlphaFoldDB" id="R7QB25"/>
<dbReference type="KEGG" id="ccp:CHC_T00004177001"/>
<keyword evidence="4" id="KW-0804">Transcription</keyword>
<dbReference type="InterPro" id="IPR046344">
    <property type="entry name" value="TAF6_C_sf"/>
</dbReference>
<keyword evidence="9" id="KW-1185">Reference proteome</keyword>
<dbReference type="Gene3D" id="1.10.20.10">
    <property type="entry name" value="Histone, subunit A"/>
    <property type="match status" value="1"/>
</dbReference>
<feature type="compositionally biased region" description="Basic and acidic residues" evidence="6">
    <location>
        <begin position="31"/>
        <end position="40"/>
    </location>
</feature>
<comment type="similarity">
    <text evidence="2">Belongs to the TAF6 family.</text>
</comment>
<name>R7QB25_CHOCR</name>
<keyword evidence="3" id="KW-0805">Transcription regulation</keyword>
<dbReference type="Gramene" id="CDF35712">
    <property type="protein sequence ID" value="CDF35712"/>
    <property type="gene ID" value="CHC_T00004177001"/>
</dbReference>
<proteinExistence type="inferred from homology"/>
<dbReference type="Pfam" id="PF07571">
    <property type="entry name" value="TAF6_C"/>
    <property type="match status" value="1"/>
</dbReference>
<feature type="region of interest" description="Disordered" evidence="6">
    <location>
        <begin position="198"/>
        <end position="230"/>
    </location>
</feature>
<dbReference type="GO" id="GO:0016251">
    <property type="term" value="F:RNA polymerase II general transcription initiation factor activity"/>
    <property type="evidence" value="ECO:0007669"/>
    <property type="project" value="InterPro"/>
</dbReference>
<dbReference type="GO" id="GO:0003713">
    <property type="term" value="F:transcription coactivator activity"/>
    <property type="evidence" value="ECO:0007669"/>
    <property type="project" value="TreeGrafter"/>
</dbReference>
<dbReference type="STRING" id="2769.R7QB25"/>
<dbReference type="CDD" id="cd08050">
    <property type="entry name" value="TAF6C"/>
    <property type="match status" value="1"/>
</dbReference>
<dbReference type="InterPro" id="IPR011442">
    <property type="entry name" value="TAF6_C"/>
</dbReference>
<dbReference type="InterPro" id="IPR004823">
    <property type="entry name" value="TAF_TATA-bd_Histone-like_dom"/>
</dbReference>
<keyword evidence="5" id="KW-0539">Nucleus</keyword>
<evidence type="ECO:0000256" key="1">
    <source>
        <dbReference type="ARBA" id="ARBA00004123"/>
    </source>
</evidence>
<dbReference type="CDD" id="cd22931">
    <property type="entry name" value="HFD_TAF6"/>
    <property type="match status" value="1"/>
</dbReference>
<gene>
    <name evidence="8" type="ORF">CHC_T00004177001</name>
</gene>
<protein>
    <recommendedName>
        <fullName evidence="7">TATA box binding protein associated factor (TAF) histone-like fold domain-containing protein</fullName>
    </recommendedName>
</protein>
<dbReference type="GO" id="GO:0046695">
    <property type="term" value="C:SLIK (SAGA-like) complex"/>
    <property type="evidence" value="ECO:0007669"/>
    <property type="project" value="InterPro"/>
</dbReference>
<sequence length="544" mass="59381">MAVHGSLESGLGVSATMEPPNKRVAKRKRTPDKPEEDARLSPEAVHVIAQSVHNLPPLSDPAAATLALDAEYRVRQIVQEGIKFMKHSKQNTLLPSHVSIALRVLNVEPVYGFGAKRRRGNHGAGAFVGAVAGALGKPDAAGGGTQREGQFGQVDGVPELFFVHDSEVSVKSLLQAPPPELPLEVTVNAHWLAVDGKQPAISQNPMKQTQREELESGKRESDGTDGEGTQVEVRAPLKHDLTRELQLYFQHVQDAIFGEDVGQLEACLNSISEDAGIAVLLPYLTKFVKDSVQRSIRDLRVLFSVMRLVRAMLENEVFSELERYLHQLLPAVMSCVVGKRLCRNPRENHWALRDYTAGLLREICGTAYAKGYVGVQQRIVKTFVDALKDVKRPLTTHYGAIVGITCLGKHTVEGVVVPLLKGYLPKIIGLVEDVRQKSVRREEGSKVFGALAWAVSEDGVGNGVRPGQNGEASLNGMSDGMQWKAAGAAGGKVSISRMSSVVPRAEEVHERLWREMDRRLYPFGESKSESELAVSLAEQKKAAT</sequence>
<evidence type="ECO:0000256" key="4">
    <source>
        <dbReference type="ARBA" id="ARBA00023163"/>
    </source>
</evidence>
<dbReference type="GeneID" id="17323248"/>
<dbReference type="SMART" id="SM00803">
    <property type="entry name" value="TAF"/>
    <property type="match status" value="1"/>
</dbReference>
<feature type="compositionally biased region" description="Basic and acidic residues" evidence="6">
    <location>
        <begin position="209"/>
        <end position="222"/>
    </location>
</feature>
<dbReference type="Pfam" id="PF02969">
    <property type="entry name" value="TAF"/>
    <property type="match status" value="1"/>
</dbReference>
<dbReference type="PhylomeDB" id="R7QB25"/>
<dbReference type="PANTHER" id="PTHR10221:SF9">
    <property type="entry name" value="TRANSCRIPTION INITIATION FACTOR TFIID SUBUNIT 6"/>
    <property type="match status" value="1"/>
</dbReference>
<comment type="subcellular location">
    <subcellularLocation>
        <location evidence="1">Nucleus</location>
    </subcellularLocation>
</comment>
<evidence type="ECO:0000256" key="5">
    <source>
        <dbReference type="ARBA" id="ARBA00023242"/>
    </source>
</evidence>
<dbReference type="Proteomes" id="UP000012073">
    <property type="component" value="Unassembled WGS sequence"/>
</dbReference>
<evidence type="ECO:0000256" key="2">
    <source>
        <dbReference type="ARBA" id="ARBA00007688"/>
    </source>
</evidence>
<feature type="domain" description="TATA box binding protein associated factor (TAF) histone-like fold" evidence="7">
    <location>
        <begin position="39"/>
        <end position="103"/>
    </location>
</feature>
<organism evidence="8 9">
    <name type="scientific">Chondrus crispus</name>
    <name type="common">Carrageen Irish moss</name>
    <name type="synonym">Polymorpha crispa</name>
    <dbReference type="NCBI Taxonomy" id="2769"/>
    <lineage>
        <taxon>Eukaryota</taxon>
        <taxon>Rhodophyta</taxon>
        <taxon>Florideophyceae</taxon>
        <taxon>Rhodymeniophycidae</taxon>
        <taxon>Gigartinales</taxon>
        <taxon>Gigartinaceae</taxon>
        <taxon>Chondrus</taxon>
    </lineage>
</organism>
<feature type="region of interest" description="Disordered" evidence="6">
    <location>
        <begin position="1"/>
        <end position="40"/>
    </location>
</feature>
<dbReference type="GO" id="GO:0000124">
    <property type="term" value="C:SAGA complex"/>
    <property type="evidence" value="ECO:0007669"/>
    <property type="project" value="InterPro"/>
</dbReference>
<dbReference type="InterPro" id="IPR016024">
    <property type="entry name" value="ARM-type_fold"/>
</dbReference>
<dbReference type="OrthoDB" id="361039at2759"/>
<evidence type="ECO:0000313" key="8">
    <source>
        <dbReference type="EMBL" id="CDF35712.1"/>
    </source>
</evidence>
<dbReference type="GO" id="GO:0046982">
    <property type="term" value="F:protein heterodimerization activity"/>
    <property type="evidence" value="ECO:0007669"/>
    <property type="project" value="InterPro"/>
</dbReference>
<dbReference type="GO" id="GO:0051123">
    <property type="term" value="P:RNA polymerase II preinitiation complex assembly"/>
    <property type="evidence" value="ECO:0007669"/>
    <property type="project" value="TreeGrafter"/>
</dbReference>
<dbReference type="InterPro" id="IPR009072">
    <property type="entry name" value="Histone-fold"/>
</dbReference>
<evidence type="ECO:0000313" key="9">
    <source>
        <dbReference type="Proteomes" id="UP000012073"/>
    </source>
</evidence>
<dbReference type="OMA" id="YFVQFIA"/>
<accession>R7QB25</accession>